<dbReference type="Proteomes" id="UP001417504">
    <property type="component" value="Unassembled WGS sequence"/>
</dbReference>
<dbReference type="EMBL" id="JBBNAE010000010">
    <property type="protein sequence ID" value="KAK9090501.1"/>
    <property type="molecule type" value="Genomic_DNA"/>
</dbReference>
<dbReference type="PANTHER" id="PTHR37718:SF2">
    <property type="entry name" value="OS03G0205150 PROTEIN"/>
    <property type="match status" value="1"/>
</dbReference>
<feature type="region of interest" description="Disordered" evidence="1">
    <location>
        <begin position="1"/>
        <end position="41"/>
    </location>
</feature>
<name>A0AAP0EC19_9MAGN</name>
<accession>A0AAP0EC19</accession>
<dbReference type="AlphaFoldDB" id="A0AAP0EC19"/>
<feature type="compositionally biased region" description="Polar residues" evidence="1">
    <location>
        <begin position="17"/>
        <end position="30"/>
    </location>
</feature>
<comment type="caution">
    <text evidence="2">The sequence shown here is derived from an EMBL/GenBank/DDBJ whole genome shotgun (WGS) entry which is preliminary data.</text>
</comment>
<feature type="compositionally biased region" description="Basic and acidic residues" evidence="1">
    <location>
        <begin position="32"/>
        <end position="41"/>
    </location>
</feature>
<evidence type="ECO:0000313" key="3">
    <source>
        <dbReference type="Proteomes" id="UP001417504"/>
    </source>
</evidence>
<sequence>MTMAKTSSKKVKLNEVVSDNQSTQQSLKSASSKKEVLRKRTNEEVIRSLGDQPKRTKLGKDFTLRLRDAPNSGALCKERDSFEIFSSETGNESSNFERKGSQTMNYLDTVEPRESGCDRPVIESHNGEDVRHQLPSQFQFSNGNKASNMPNERHKDEIDSKYMEEMCKHLGKQSEVLVESYRVMSNELHRLQVEEEMMMRKFYEITSAERLTKKV</sequence>
<evidence type="ECO:0000313" key="2">
    <source>
        <dbReference type="EMBL" id="KAK9090501.1"/>
    </source>
</evidence>
<organism evidence="2 3">
    <name type="scientific">Stephania japonica</name>
    <dbReference type="NCBI Taxonomy" id="461633"/>
    <lineage>
        <taxon>Eukaryota</taxon>
        <taxon>Viridiplantae</taxon>
        <taxon>Streptophyta</taxon>
        <taxon>Embryophyta</taxon>
        <taxon>Tracheophyta</taxon>
        <taxon>Spermatophyta</taxon>
        <taxon>Magnoliopsida</taxon>
        <taxon>Ranunculales</taxon>
        <taxon>Menispermaceae</taxon>
        <taxon>Menispermoideae</taxon>
        <taxon>Cissampelideae</taxon>
        <taxon>Stephania</taxon>
    </lineage>
</organism>
<reference evidence="2 3" key="1">
    <citation type="submission" date="2024-01" db="EMBL/GenBank/DDBJ databases">
        <title>Genome assemblies of Stephania.</title>
        <authorList>
            <person name="Yang L."/>
        </authorList>
    </citation>
    <scope>NUCLEOTIDE SEQUENCE [LARGE SCALE GENOMIC DNA]</scope>
    <source>
        <strain evidence="2">QJT</strain>
        <tissue evidence="2">Leaf</tissue>
    </source>
</reference>
<dbReference type="PANTHER" id="PTHR37718">
    <property type="entry name" value="BNAC03G61340D PROTEIN"/>
    <property type="match status" value="1"/>
</dbReference>
<protein>
    <submittedName>
        <fullName evidence="2">Uncharacterized protein</fullName>
    </submittedName>
</protein>
<proteinExistence type="predicted"/>
<keyword evidence="3" id="KW-1185">Reference proteome</keyword>
<gene>
    <name evidence="2" type="ORF">Sjap_023678</name>
</gene>
<evidence type="ECO:0000256" key="1">
    <source>
        <dbReference type="SAM" id="MobiDB-lite"/>
    </source>
</evidence>